<dbReference type="SMART" id="SM01336">
    <property type="entry name" value="zf-PARP"/>
    <property type="match status" value="1"/>
</dbReference>
<dbReference type="Proteomes" id="UP001208570">
    <property type="component" value="Unassembled WGS sequence"/>
</dbReference>
<comment type="caution">
    <text evidence="36">The sequence shown here is derived from an EMBL/GenBank/DDBJ whole genome shotgun (WGS) entry which is preliminary data.</text>
</comment>
<feature type="domain" description="PARP-type" evidence="32">
    <location>
        <begin position="9"/>
        <end position="117"/>
    </location>
</feature>
<evidence type="ECO:0000259" key="35">
    <source>
        <dbReference type="PROSITE" id="PS51977"/>
    </source>
</evidence>
<keyword evidence="13" id="KW-0677">Repeat</keyword>
<keyword evidence="7" id="KW-0021">Allosteric enzyme</keyword>
<dbReference type="GO" id="GO:0008270">
    <property type="term" value="F:zinc ion binding"/>
    <property type="evidence" value="ECO:0007669"/>
    <property type="project" value="UniProtKB-KW"/>
</dbReference>
<evidence type="ECO:0000256" key="4">
    <source>
        <dbReference type="ARBA" id="ARBA00022454"/>
    </source>
</evidence>
<keyword evidence="20" id="KW-0238">DNA-binding</keyword>
<keyword evidence="5" id="KW-0963">Cytoplasm</keyword>
<dbReference type="InterPro" id="IPR008893">
    <property type="entry name" value="WGR_domain"/>
</dbReference>
<dbReference type="GO" id="GO:0003677">
    <property type="term" value="F:DNA binding"/>
    <property type="evidence" value="ECO:0007669"/>
    <property type="project" value="UniProtKB-KW"/>
</dbReference>
<reference evidence="36" key="1">
    <citation type="journal article" date="2023" name="Mol. Biol. Evol.">
        <title>Third-Generation Sequencing Reveals the Adaptive Role of the Epigenome in Three Deep-Sea Polychaetes.</title>
        <authorList>
            <person name="Perez M."/>
            <person name="Aroh O."/>
            <person name="Sun Y."/>
            <person name="Lan Y."/>
            <person name="Juniper S.K."/>
            <person name="Young C.R."/>
            <person name="Angers B."/>
            <person name="Qian P.Y."/>
        </authorList>
    </citation>
    <scope>NUCLEOTIDE SEQUENCE</scope>
    <source>
        <strain evidence="36">P08H-3</strain>
    </source>
</reference>
<dbReference type="PROSITE" id="PS51060">
    <property type="entry name" value="PARP_ALPHA_HD"/>
    <property type="match status" value="1"/>
</dbReference>
<evidence type="ECO:0000256" key="29">
    <source>
        <dbReference type="RuleBase" id="RU362114"/>
    </source>
</evidence>
<dbReference type="InterPro" id="IPR036957">
    <property type="entry name" value="Znf_PARP_sf"/>
</dbReference>
<keyword evidence="15" id="KW-0863">Zinc-finger</keyword>
<dbReference type="EMBL" id="JAODUP010000001">
    <property type="protein sequence ID" value="KAK2170725.1"/>
    <property type="molecule type" value="Genomic_DNA"/>
</dbReference>
<dbReference type="GO" id="GO:0005730">
    <property type="term" value="C:nucleolus"/>
    <property type="evidence" value="ECO:0007669"/>
    <property type="project" value="UniProtKB-SubCell"/>
</dbReference>
<dbReference type="GO" id="GO:0005829">
    <property type="term" value="C:cytosol"/>
    <property type="evidence" value="ECO:0007669"/>
    <property type="project" value="UniProtKB-SubCell"/>
</dbReference>
<dbReference type="PROSITE" id="PS50064">
    <property type="entry name" value="ZF_PARP_2"/>
    <property type="match status" value="1"/>
</dbReference>
<dbReference type="GO" id="GO:0070212">
    <property type="term" value="P:protein poly-ADP-ribosylation"/>
    <property type="evidence" value="ECO:0007669"/>
    <property type="project" value="TreeGrafter"/>
</dbReference>
<keyword evidence="12" id="KW-0479">Metal-binding</keyword>
<evidence type="ECO:0000256" key="20">
    <source>
        <dbReference type="ARBA" id="ARBA00023125"/>
    </source>
</evidence>
<evidence type="ECO:0000256" key="24">
    <source>
        <dbReference type="ARBA" id="ARBA00024164"/>
    </source>
</evidence>
<dbReference type="InterPro" id="IPR050800">
    <property type="entry name" value="ARTD/PARP"/>
</dbReference>
<evidence type="ECO:0000256" key="13">
    <source>
        <dbReference type="ARBA" id="ARBA00022737"/>
    </source>
</evidence>
<dbReference type="InterPro" id="IPR012317">
    <property type="entry name" value="Poly(ADP-ribose)pol_cat_dom"/>
</dbReference>
<comment type="catalytic activity">
    <reaction evidence="26">
        <text>L-histidyl-[protein] + NAD(+) = N(tele)-(ADP-D-ribosyl)-L-histidyl-[protein] + nicotinamide + H(+)</text>
        <dbReference type="Rhea" id="RHEA:72071"/>
        <dbReference type="Rhea" id="RHEA-COMP:9745"/>
        <dbReference type="Rhea" id="RHEA-COMP:18085"/>
        <dbReference type="ChEBI" id="CHEBI:15378"/>
        <dbReference type="ChEBI" id="CHEBI:17154"/>
        <dbReference type="ChEBI" id="CHEBI:29979"/>
        <dbReference type="ChEBI" id="CHEBI:57540"/>
        <dbReference type="ChEBI" id="CHEBI:191398"/>
    </reaction>
    <physiologicalReaction direction="left-to-right" evidence="26">
        <dbReference type="Rhea" id="RHEA:72072"/>
    </physiologicalReaction>
</comment>
<evidence type="ECO:0000256" key="12">
    <source>
        <dbReference type="ARBA" id="ARBA00022723"/>
    </source>
</evidence>
<evidence type="ECO:0000256" key="14">
    <source>
        <dbReference type="ARBA" id="ARBA00022765"/>
    </source>
</evidence>
<feature type="domain" description="PARP alpha-helical" evidence="34">
    <location>
        <begin position="451"/>
        <end position="568"/>
    </location>
</feature>
<dbReference type="InterPro" id="IPR004102">
    <property type="entry name" value="Poly(ADP-ribose)pol_reg_dom"/>
</dbReference>
<dbReference type="GO" id="GO:0006302">
    <property type="term" value="P:double-strand break repair"/>
    <property type="evidence" value="ECO:0007669"/>
    <property type="project" value="TreeGrafter"/>
</dbReference>
<dbReference type="InterPro" id="IPR036930">
    <property type="entry name" value="WGR_dom_sf"/>
</dbReference>
<dbReference type="Pfam" id="PF02877">
    <property type="entry name" value="PARP_reg"/>
    <property type="match status" value="1"/>
</dbReference>
<evidence type="ECO:0000256" key="8">
    <source>
        <dbReference type="ARBA" id="ARBA00022588"/>
    </source>
</evidence>
<dbReference type="PROSITE" id="PS51977">
    <property type="entry name" value="WGR"/>
    <property type="match status" value="1"/>
</dbReference>
<evidence type="ECO:0000256" key="27">
    <source>
        <dbReference type="ARBA" id="ARBA00048339"/>
    </source>
</evidence>
<keyword evidence="10 29" id="KW-0808">Transferase</keyword>
<dbReference type="SUPFAM" id="SSF56399">
    <property type="entry name" value="ADP-ribosylation"/>
    <property type="match status" value="1"/>
</dbReference>
<dbReference type="Gene3D" id="3.90.640.80">
    <property type="match status" value="1"/>
</dbReference>
<name>A0AAD9NHY2_9ANNE</name>
<dbReference type="Pfam" id="PF00644">
    <property type="entry name" value="PARP"/>
    <property type="match status" value="1"/>
</dbReference>
<proteinExistence type="predicted"/>
<keyword evidence="14" id="KW-0013">ADP-ribosylation</keyword>
<comment type="catalytic activity">
    <reaction evidence="28">
        <text>L-seryl-[protein] + NAD(+) = O-(ADP-D-ribosyl)-L-seryl-[protein] + nicotinamide + H(+)</text>
        <dbReference type="Rhea" id="RHEA:58232"/>
        <dbReference type="Rhea" id="RHEA-COMP:9863"/>
        <dbReference type="Rhea" id="RHEA-COMP:15091"/>
        <dbReference type="ChEBI" id="CHEBI:15378"/>
        <dbReference type="ChEBI" id="CHEBI:17154"/>
        <dbReference type="ChEBI" id="CHEBI:29999"/>
        <dbReference type="ChEBI" id="CHEBI:57540"/>
        <dbReference type="ChEBI" id="CHEBI:142556"/>
    </reaction>
    <physiologicalReaction direction="left-to-right" evidence="28">
        <dbReference type="Rhea" id="RHEA:58233"/>
    </physiologicalReaction>
</comment>
<dbReference type="SUPFAM" id="SSF47587">
    <property type="entry name" value="Domain of poly(ADP-ribose) polymerase"/>
    <property type="match status" value="1"/>
</dbReference>
<dbReference type="SUPFAM" id="SSF142921">
    <property type="entry name" value="WGR domain-like"/>
    <property type="match status" value="1"/>
</dbReference>
<dbReference type="GO" id="GO:0005694">
    <property type="term" value="C:chromosome"/>
    <property type="evidence" value="ECO:0007669"/>
    <property type="project" value="UniProtKB-SubCell"/>
</dbReference>
<feature type="region of interest" description="Disordered" evidence="30">
    <location>
        <begin position="110"/>
        <end position="142"/>
    </location>
</feature>
<comment type="catalytic activity">
    <reaction evidence="27">
        <text>L-tyrosyl-[protein] + NAD(+) = O-(ADP-D-ribosyl)-L-tyrosyl-[protein] + nicotinamide + H(+)</text>
        <dbReference type="Rhea" id="RHEA:58236"/>
        <dbReference type="Rhea" id="RHEA-COMP:10136"/>
        <dbReference type="Rhea" id="RHEA-COMP:15092"/>
        <dbReference type="ChEBI" id="CHEBI:15378"/>
        <dbReference type="ChEBI" id="CHEBI:17154"/>
        <dbReference type="ChEBI" id="CHEBI:46858"/>
        <dbReference type="ChEBI" id="CHEBI:57540"/>
        <dbReference type="ChEBI" id="CHEBI:142557"/>
    </reaction>
    <physiologicalReaction direction="left-to-right" evidence="27">
        <dbReference type="Rhea" id="RHEA:58237"/>
    </physiologicalReaction>
</comment>
<keyword evidence="37" id="KW-1185">Reference proteome</keyword>
<evidence type="ECO:0000256" key="11">
    <source>
        <dbReference type="ARBA" id="ARBA00022695"/>
    </source>
</evidence>
<keyword evidence="4" id="KW-0158">Chromosome</keyword>
<dbReference type="PROSITE" id="PS51059">
    <property type="entry name" value="PARP_CATALYTIC"/>
    <property type="match status" value="1"/>
</dbReference>
<evidence type="ECO:0000256" key="2">
    <source>
        <dbReference type="ARBA" id="ARBA00004514"/>
    </source>
</evidence>
<dbReference type="InterPro" id="IPR036616">
    <property type="entry name" value="Poly(ADP-ribose)pol_reg_dom_sf"/>
</dbReference>
<dbReference type="EC" id="2.4.2.-" evidence="29"/>
<comment type="catalytic activity">
    <reaction evidence="25">
        <text>NAD(+) + (ADP-D-ribosyl)n-acceptor = nicotinamide + (ADP-D-ribosyl)n+1-acceptor + H(+).</text>
        <dbReference type="EC" id="2.4.2.30"/>
    </reaction>
</comment>
<dbReference type="SUPFAM" id="SSF57716">
    <property type="entry name" value="Glucocorticoid receptor-like (DNA-binding domain)"/>
    <property type="match status" value="1"/>
</dbReference>
<dbReference type="GO" id="GO:0016779">
    <property type="term" value="F:nucleotidyltransferase activity"/>
    <property type="evidence" value="ECO:0007669"/>
    <property type="project" value="UniProtKB-KW"/>
</dbReference>
<dbReference type="PROSITE" id="PS52007">
    <property type="entry name" value="PADR1"/>
    <property type="match status" value="1"/>
</dbReference>
<evidence type="ECO:0000256" key="28">
    <source>
        <dbReference type="ARBA" id="ARBA00048575"/>
    </source>
</evidence>
<evidence type="ECO:0000256" key="16">
    <source>
        <dbReference type="ARBA" id="ARBA00022833"/>
    </source>
</evidence>
<evidence type="ECO:0000259" key="34">
    <source>
        <dbReference type="PROSITE" id="PS51060"/>
    </source>
</evidence>
<keyword evidence="22" id="KW-0539">Nucleus</keyword>
<dbReference type="Gene3D" id="3.40.50.10190">
    <property type="entry name" value="BRCT domain"/>
    <property type="match status" value="1"/>
</dbReference>
<accession>A0AAD9NHY2</accession>
<evidence type="ECO:0000259" key="32">
    <source>
        <dbReference type="PROSITE" id="PS50064"/>
    </source>
</evidence>
<dbReference type="Pfam" id="PF00645">
    <property type="entry name" value="zf-PARP"/>
    <property type="match status" value="1"/>
</dbReference>
<gene>
    <name evidence="36" type="ORF">LSH36_1g22043</name>
</gene>
<dbReference type="Gene3D" id="3.30.1740.10">
    <property type="entry name" value="Zinc finger, PARP-type"/>
    <property type="match status" value="1"/>
</dbReference>
<feature type="transmembrane region" description="Helical" evidence="31">
    <location>
        <begin position="640"/>
        <end position="666"/>
    </location>
</feature>
<comment type="subcellular location">
    <subcellularLocation>
        <location evidence="1">Chromosome</location>
    </subcellularLocation>
    <subcellularLocation>
        <location evidence="2">Cytoplasm</location>
        <location evidence="2">Cytosol</location>
    </subcellularLocation>
    <subcellularLocation>
        <location evidence="3">Nucleus</location>
        <location evidence="3">Nucleolus</location>
    </subcellularLocation>
</comment>
<dbReference type="SMART" id="SM00773">
    <property type="entry name" value="WGR"/>
    <property type="match status" value="1"/>
</dbReference>
<keyword evidence="21" id="KW-0804">Transcription</keyword>
<evidence type="ECO:0000256" key="21">
    <source>
        <dbReference type="ARBA" id="ARBA00023163"/>
    </source>
</evidence>
<evidence type="ECO:0000256" key="31">
    <source>
        <dbReference type="SAM" id="Phobius"/>
    </source>
</evidence>
<evidence type="ECO:0000256" key="1">
    <source>
        <dbReference type="ARBA" id="ARBA00004286"/>
    </source>
</evidence>
<keyword evidence="16" id="KW-0862">Zinc</keyword>
<evidence type="ECO:0000313" key="36">
    <source>
        <dbReference type="EMBL" id="KAK2170725.1"/>
    </source>
</evidence>
<evidence type="ECO:0000313" key="37">
    <source>
        <dbReference type="Proteomes" id="UP001208570"/>
    </source>
</evidence>
<sequence>MSDHHDLPFKAEYAKSNRASCKGCSGLITKDTLRLAIMVQSPMFDGKDLVRVSKKDYESQRAKMYGPQDRWYHLDCFVSARDELEFSTDMNPDKVPGYQALKQEDKEMVNEKLGKGDSKKRKAKSEPPQPAKKPKKDTAEEKALREQGKLLWSIHDKLKQEVSMNALRGLLEYNKQDVPSGESQLLDRVSDCMAFGALDPCPECHGQLKYSKGYKYVKRDRIIASDMPSSSGIGSATSTSGHPLDGMCFVIGGKLTKSKAAVTKSITGLGGTVSSKVEKSTAAVISTKEYNYGSDICRQPTERIKKAGISGKSSASQIAARQKRDGLEDSARVLQEGGELYTVVLGMVDIVRGTNSYYKLQLLQSDAGNKYYVFRSWGRVGTTIGGNKIEQYRSKSAAMEEFKNVYADKTGNMWENRKNFQKQPYKFYPIDIDYGTEDDNIKSLDSSAGTTSKLPKEVQDLVKMLFDVGSMKEAMMEYEIDLKKMPLGKLSKKQIKEAYKVLTELNELLEAKGSDTKFLDASNRFYTLIPHDFGMKKPPLLNTDKIIKVLDKSSDEVGRIKEYVKNTHASTHRQYQLEVKEVCLLCVFKCSKSNETEKIRDIDLSATCITACYCGTAQGKQTMGGFCHRVYALHHQRLQWFVVITILLCVCVCVCYVSISLFLLLFPFQTGYMFGKGIYFADMVSKSANYCFTSRSNPTGLLLLCEVALGNMYQLASSSYITSLPKGKHSTKGEGQTAPDPAANYTTPDGVVIPMGEGKPTSKSSSLLYNEYIVYDVAQINMKYLVQMEFKY</sequence>
<evidence type="ECO:0000256" key="3">
    <source>
        <dbReference type="ARBA" id="ARBA00004604"/>
    </source>
</evidence>
<evidence type="ECO:0000256" key="30">
    <source>
        <dbReference type="SAM" id="MobiDB-lite"/>
    </source>
</evidence>
<evidence type="ECO:0000256" key="15">
    <source>
        <dbReference type="ARBA" id="ARBA00022771"/>
    </source>
</evidence>
<dbReference type="GO" id="GO:0003950">
    <property type="term" value="F:NAD+ poly-ADP-ribosyltransferase activity"/>
    <property type="evidence" value="ECO:0007669"/>
    <property type="project" value="UniProtKB-UniRule"/>
</dbReference>
<dbReference type="Pfam" id="PF21728">
    <property type="entry name" value="PADR1_N"/>
    <property type="match status" value="1"/>
</dbReference>
<evidence type="ECO:0000256" key="6">
    <source>
        <dbReference type="ARBA" id="ARBA00022499"/>
    </source>
</evidence>
<dbReference type="CDD" id="cd01437">
    <property type="entry name" value="parp_like"/>
    <property type="match status" value="1"/>
</dbReference>
<feature type="domain" description="WGR" evidence="35">
    <location>
        <begin position="330"/>
        <end position="427"/>
    </location>
</feature>
<protein>
    <recommendedName>
        <fullName evidence="29">Poly [ADP-ribose] polymerase</fullName>
        <shortName evidence="29">PARP</shortName>
        <ecNumber evidence="29">2.4.2.-</ecNumber>
    </recommendedName>
</protein>
<evidence type="ECO:0000256" key="5">
    <source>
        <dbReference type="ARBA" id="ARBA00022490"/>
    </source>
</evidence>
<keyword evidence="18" id="KW-0805">Transcription regulation</keyword>
<comment type="catalytic activity">
    <reaction evidence="23">
        <text>L-glutamyl-[protein] + NAD(+) = 5-O-(ADP-D-ribosyl)-L-glutamyl-[protein] + nicotinamide</text>
        <dbReference type="Rhea" id="RHEA:58224"/>
        <dbReference type="Rhea" id="RHEA-COMP:10208"/>
        <dbReference type="Rhea" id="RHEA-COMP:15089"/>
        <dbReference type="ChEBI" id="CHEBI:17154"/>
        <dbReference type="ChEBI" id="CHEBI:29973"/>
        <dbReference type="ChEBI" id="CHEBI:57540"/>
        <dbReference type="ChEBI" id="CHEBI:142540"/>
    </reaction>
    <physiologicalReaction direction="left-to-right" evidence="23">
        <dbReference type="Rhea" id="RHEA:58225"/>
    </physiologicalReaction>
</comment>
<evidence type="ECO:0000256" key="22">
    <source>
        <dbReference type="ARBA" id="ARBA00023242"/>
    </source>
</evidence>
<evidence type="ECO:0000259" key="33">
    <source>
        <dbReference type="PROSITE" id="PS51059"/>
    </source>
</evidence>
<dbReference type="InterPro" id="IPR036420">
    <property type="entry name" value="BRCT_dom_sf"/>
</dbReference>
<keyword evidence="31" id="KW-0472">Membrane</keyword>
<evidence type="ECO:0000256" key="19">
    <source>
        <dbReference type="ARBA" id="ARBA00023027"/>
    </source>
</evidence>
<evidence type="ECO:0000256" key="9">
    <source>
        <dbReference type="ARBA" id="ARBA00022676"/>
    </source>
</evidence>
<evidence type="ECO:0000256" key="26">
    <source>
        <dbReference type="ARBA" id="ARBA00048241"/>
    </source>
</evidence>
<keyword evidence="17" id="KW-0391">Immunity</keyword>
<dbReference type="PANTHER" id="PTHR10459:SF112">
    <property type="entry name" value="POLY [ADP-RIBOSE] POLYMERASE 1"/>
    <property type="match status" value="1"/>
</dbReference>
<dbReference type="Pfam" id="PF05406">
    <property type="entry name" value="WGR"/>
    <property type="match status" value="1"/>
</dbReference>
<dbReference type="GO" id="GO:1990404">
    <property type="term" value="F:NAD+-protein mono-ADP-ribosyltransferase activity"/>
    <property type="evidence" value="ECO:0007669"/>
    <property type="project" value="TreeGrafter"/>
</dbReference>
<dbReference type="GO" id="GO:0045087">
    <property type="term" value="P:innate immune response"/>
    <property type="evidence" value="ECO:0007669"/>
    <property type="project" value="UniProtKB-KW"/>
</dbReference>
<evidence type="ECO:0000256" key="25">
    <source>
        <dbReference type="ARBA" id="ARBA00033987"/>
    </source>
</evidence>
<evidence type="ECO:0000256" key="23">
    <source>
        <dbReference type="ARBA" id="ARBA00024159"/>
    </source>
</evidence>
<dbReference type="InterPro" id="IPR001510">
    <property type="entry name" value="Znf_PARP"/>
</dbReference>
<evidence type="ECO:0000256" key="17">
    <source>
        <dbReference type="ARBA" id="ARBA00022859"/>
    </source>
</evidence>
<keyword evidence="11" id="KW-0548">Nucleotidyltransferase</keyword>
<keyword evidence="31" id="KW-0812">Transmembrane</keyword>
<dbReference type="CDD" id="cd08001">
    <property type="entry name" value="WGR_PARP1_like"/>
    <property type="match status" value="1"/>
</dbReference>
<dbReference type="AlphaFoldDB" id="A0AAD9NHY2"/>
<keyword evidence="8" id="KW-0399">Innate immunity</keyword>
<dbReference type="SMART" id="SM01335">
    <property type="entry name" value="PADR1"/>
    <property type="match status" value="1"/>
</dbReference>
<organism evidence="36 37">
    <name type="scientific">Paralvinella palmiformis</name>
    <dbReference type="NCBI Taxonomy" id="53620"/>
    <lineage>
        <taxon>Eukaryota</taxon>
        <taxon>Metazoa</taxon>
        <taxon>Spiralia</taxon>
        <taxon>Lophotrochozoa</taxon>
        <taxon>Annelida</taxon>
        <taxon>Polychaeta</taxon>
        <taxon>Sedentaria</taxon>
        <taxon>Canalipalpata</taxon>
        <taxon>Terebellida</taxon>
        <taxon>Terebelliformia</taxon>
        <taxon>Alvinellidae</taxon>
        <taxon>Paralvinella</taxon>
    </lineage>
</organism>
<evidence type="ECO:0000256" key="10">
    <source>
        <dbReference type="ARBA" id="ARBA00022679"/>
    </source>
</evidence>
<feature type="domain" description="PARP catalytic" evidence="33">
    <location>
        <begin position="529"/>
        <end position="792"/>
    </location>
</feature>
<comment type="catalytic activity">
    <reaction evidence="24">
        <text>L-aspartyl-[protein] + NAD(+) = 4-O-(ADP-D-ribosyl)-L-aspartyl-[protein] + nicotinamide</text>
        <dbReference type="Rhea" id="RHEA:54424"/>
        <dbReference type="Rhea" id="RHEA-COMP:9867"/>
        <dbReference type="Rhea" id="RHEA-COMP:13832"/>
        <dbReference type="ChEBI" id="CHEBI:17154"/>
        <dbReference type="ChEBI" id="CHEBI:29961"/>
        <dbReference type="ChEBI" id="CHEBI:57540"/>
        <dbReference type="ChEBI" id="CHEBI:138102"/>
    </reaction>
    <physiologicalReaction direction="left-to-right" evidence="24">
        <dbReference type="Rhea" id="RHEA:54425"/>
    </physiologicalReaction>
</comment>
<keyword evidence="6" id="KW-1017">Isopeptide bond</keyword>
<keyword evidence="19 29" id="KW-0520">NAD</keyword>
<evidence type="ECO:0000256" key="7">
    <source>
        <dbReference type="ARBA" id="ARBA00022533"/>
    </source>
</evidence>
<keyword evidence="31" id="KW-1133">Transmembrane helix</keyword>
<dbReference type="InterPro" id="IPR049296">
    <property type="entry name" value="PARP1-like_PADR1_N"/>
</dbReference>
<dbReference type="Gene3D" id="1.20.142.10">
    <property type="entry name" value="Poly(ADP-ribose) polymerase, regulatory domain"/>
    <property type="match status" value="1"/>
</dbReference>
<dbReference type="PANTHER" id="PTHR10459">
    <property type="entry name" value="DNA LIGASE"/>
    <property type="match status" value="1"/>
</dbReference>
<evidence type="ECO:0000256" key="18">
    <source>
        <dbReference type="ARBA" id="ARBA00023015"/>
    </source>
</evidence>
<dbReference type="FunFam" id="1.20.142.10:FF:000001">
    <property type="entry name" value="Poly [ADP-ribose] polymerase"/>
    <property type="match status" value="1"/>
</dbReference>
<keyword evidence="9 29" id="KW-0328">Glycosyltransferase</keyword>
<dbReference type="Gene3D" id="3.90.228.10">
    <property type="match status" value="1"/>
</dbReference>